<dbReference type="AlphaFoldDB" id="A0A196SIU8"/>
<dbReference type="Pfam" id="PF00153">
    <property type="entry name" value="Mito_carr"/>
    <property type="match status" value="3"/>
</dbReference>
<comment type="caution">
    <text evidence="11">The sequence shown here is derived from an EMBL/GenBank/DDBJ whole genome shotgun (WGS) entry which is preliminary data.</text>
</comment>
<dbReference type="PANTHER" id="PTHR45624:SF24">
    <property type="entry name" value="MITOCHONDRIAL SUBSTRATE CARRIER FAMILY PROTEIN G"/>
    <property type="match status" value="1"/>
</dbReference>
<keyword evidence="7" id="KW-0496">Mitochondrion</keyword>
<evidence type="ECO:0000256" key="8">
    <source>
        <dbReference type="ARBA" id="ARBA00023136"/>
    </source>
</evidence>
<keyword evidence="3 10" id="KW-0813">Transport</keyword>
<gene>
    <name evidence="11" type="ORF">AV274_1317</name>
</gene>
<name>A0A196SIU8_BLAHN</name>
<dbReference type="PROSITE" id="PS50920">
    <property type="entry name" value="SOLCAR"/>
    <property type="match status" value="3"/>
</dbReference>
<keyword evidence="6" id="KW-1133">Transmembrane helix</keyword>
<evidence type="ECO:0000256" key="1">
    <source>
        <dbReference type="ARBA" id="ARBA00004225"/>
    </source>
</evidence>
<feature type="repeat" description="Solcar" evidence="9">
    <location>
        <begin position="103"/>
        <end position="197"/>
    </location>
</feature>
<evidence type="ECO:0000256" key="5">
    <source>
        <dbReference type="ARBA" id="ARBA00022737"/>
    </source>
</evidence>
<comment type="subcellular location">
    <subcellularLocation>
        <location evidence="1">Mitochondrion membrane</location>
        <topology evidence="1">Multi-pass membrane protein</topology>
    </subcellularLocation>
</comment>
<evidence type="ECO:0000256" key="2">
    <source>
        <dbReference type="ARBA" id="ARBA00006375"/>
    </source>
</evidence>
<dbReference type="GO" id="GO:0022857">
    <property type="term" value="F:transmembrane transporter activity"/>
    <property type="evidence" value="ECO:0007669"/>
    <property type="project" value="TreeGrafter"/>
</dbReference>
<dbReference type="Proteomes" id="UP000078348">
    <property type="component" value="Unassembled WGS sequence"/>
</dbReference>
<sequence>MSKRDSPARLMAKDLIAGCFGGIGIVAVGHPFDTIKVRLQTQSATNPLYTGMTDCIKKTVKWEGLGGFYKGFMSPLWGNMIFNAVQFIVYGQAKEAIGHGEILSLPNTFLAGAITGVAVTFVETPMDLFKSQLQVQIIRAKDNPEYKAQFTSVSGAIKQIIKTNGIFGCWQGFCTTLIRDTIGVSLYFGFYEIYRRALLKKDQPLTDMEKQGTFTKFMAGGVAGVAYWGCIYPLDIVKSSLQVEPIVKSERQYKGFMSCAKAIYKKGGVKAFFPGFAPCIIRAFIGNAACFVCYEQSKAIMNKLF</sequence>
<dbReference type="EMBL" id="LXWW01000053">
    <property type="protein sequence ID" value="OAO16963.1"/>
    <property type="molecule type" value="Genomic_DNA"/>
</dbReference>
<organism evidence="11 12">
    <name type="scientific">Blastocystis sp. subtype 1 (strain ATCC 50177 / NandII)</name>
    <dbReference type="NCBI Taxonomy" id="478820"/>
    <lineage>
        <taxon>Eukaryota</taxon>
        <taxon>Sar</taxon>
        <taxon>Stramenopiles</taxon>
        <taxon>Bigyra</taxon>
        <taxon>Opalozoa</taxon>
        <taxon>Opalinata</taxon>
        <taxon>Blastocystidae</taxon>
        <taxon>Blastocystis</taxon>
    </lineage>
</organism>
<dbReference type="PANTHER" id="PTHR45624">
    <property type="entry name" value="MITOCHONDRIAL BASIC AMINO ACIDS TRANSPORTER-RELATED"/>
    <property type="match status" value="1"/>
</dbReference>
<dbReference type="InterPro" id="IPR018108">
    <property type="entry name" value="MCP_transmembrane"/>
</dbReference>
<dbReference type="GO" id="GO:0031966">
    <property type="term" value="C:mitochondrial membrane"/>
    <property type="evidence" value="ECO:0007669"/>
    <property type="project" value="UniProtKB-SubCell"/>
</dbReference>
<dbReference type="STRING" id="478820.A0A196SIU8"/>
<keyword evidence="12" id="KW-1185">Reference proteome</keyword>
<evidence type="ECO:0000313" key="12">
    <source>
        <dbReference type="Proteomes" id="UP000078348"/>
    </source>
</evidence>
<evidence type="ECO:0000313" key="11">
    <source>
        <dbReference type="EMBL" id="OAO16963.1"/>
    </source>
</evidence>
<dbReference type="OrthoDB" id="193856at2759"/>
<proteinExistence type="inferred from homology"/>
<evidence type="ECO:0000256" key="6">
    <source>
        <dbReference type="ARBA" id="ARBA00022989"/>
    </source>
</evidence>
<evidence type="ECO:0000256" key="10">
    <source>
        <dbReference type="RuleBase" id="RU000488"/>
    </source>
</evidence>
<dbReference type="SUPFAM" id="SSF103506">
    <property type="entry name" value="Mitochondrial carrier"/>
    <property type="match status" value="1"/>
</dbReference>
<keyword evidence="5" id="KW-0677">Repeat</keyword>
<evidence type="ECO:0000256" key="4">
    <source>
        <dbReference type="ARBA" id="ARBA00022692"/>
    </source>
</evidence>
<evidence type="ECO:0000256" key="3">
    <source>
        <dbReference type="ARBA" id="ARBA00022448"/>
    </source>
</evidence>
<evidence type="ECO:0000256" key="7">
    <source>
        <dbReference type="ARBA" id="ARBA00023128"/>
    </source>
</evidence>
<evidence type="ECO:0000256" key="9">
    <source>
        <dbReference type="PROSITE-ProRule" id="PRU00282"/>
    </source>
</evidence>
<dbReference type="InterPro" id="IPR050567">
    <property type="entry name" value="Mitochondrial_Carrier"/>
</dbReference>
<keyword evidence="8 9" id="KW-0472">Membrane</keyword>
<reference evidence="11 12" key="1">
    <citation type="submission" date="2016-05" db="EMBL/GenBank/DDBJ databases">
        <title>Nuclear genome of Blastocystis sp. subtype 1 NandII.</title>
        <authorList>
            <person name="Gentekaki E."/>
            <person name="Curtis B."/>
            <person name="Stairs C."/>
            <person name="Eme L."/>
            <person name="Herman E."/>
            <person name="Klimes V."/>
            <person name="Arias M.C."/>
            <person name="Elias M."/>
            <person name="Hilliou F."/>
            <person name="Klute M."/>
            <person name="Malik S.-B."/>
            <person name="Pightling A."/>
            <person name="Rachubinski R."/>
            <person name="Salas D."/>
            <person name="Schlacht A."/>
            <person name="Suga H."/>
            <person name="Archibald J."/>
            <person name="Ball S.G."/>
            <person name="Clark G."/>
            <person name="Dacks J."/>
            <person name="Van Der Giezen M."/>
            <person name="Tsaousis A."/>
            <person name="Roger A."/>
        </authorList>
    </citation>
    <scope>NUCLEOTIDE SEQUENCE [LARGE SCALE GENOMIC DNA]</scope>
    <source>
        <strain evidence="12">ATCC 50177 / NandII</strain>
    </source>
</reference>
<accession>A0A196SIU8</accession>
<dbReference type="Gene3D" id="1.50.40.10">
    <property type="entry name" value="Mitochondrial carrier domain"/>
    <property type="match status" value="1"/>
</dbReference>
<protein>
    <submittedName>
        <fullName evidence="11">Mitochondrial substrate carrier family protein</fullName>
    </submittedName>
</protein>
<keyword evidence="4 9" id="KW-0812">Transmembrane</keyword>
<dbReference type="InterPro" id="IPR023395">
    <property type="entry name" value="MCP_dom_sf"/>
</dbReference>
<feature type="repeat" description="Solcar" evidence="9">
    <location>
        <begin position="9"/>
        <end position="96"/>
    </location>
</feature>
<feature type="repeat" description="Solcar" evidence="9">
    <location>
        <begin position="211"/>
        <end position="300"/>
    </location>
</feature>
<comment type="similarity">
    <text evidence="2 10">Belongs to the mitochondrial carrier (TC 2.A.29) family.</text>
</comment>